<keyword evidence="1" id="KW-0479">Metal-binding</keyword>
<dbReference type="InterPro" id="IPR046341">
    <property type="entry name" value="SET_dom_sf"/>
</dbReference>
<keyword evidence="6" id="KW-1185">Reference proteome</keyword>
<dbReference type="SUPFAM" id="SSF48452">
    <property type="entry name" value="TPR-like"/>
    <property type="match status" value="1"/>
</dbReference>
<keyword evidence="3" id="KW-0862">Zinc</keyword>
<dbReference type="OrthoDB" id="438641at2759"/>
<dbReference type="PROSITE" id="PS50280">
    <property type="entry name" value="SET"/>
    <property type="match status" value="1"/>
</dbReference>
<evidence type="ECO:0000259" key="4">
    <source>
        <dbReference type="PROSITE" id="PS50280"/>
    </source>
</evidence>
<dbReference type="Gene3D" id="2.170.270.10">
    <property type="entry name" value="SET domain"/>
    <property type="match status" value="1"/>
</dbReference>
<dbReference type="SUPFAM" id="SSF82199">
    <property type="entry name" value="SET domain"/>
    <property type="match status" value="1"/>
</dbReference>
<dbReference type="PROSITE" id="PS01360">
    <property type="entry name" value="ZF_MYND_1"/>
    <property type="match status" value="1"/>
</dbReference>
<dbReference type="GO" id="GO:0005634">
    <property type="term" value="C:nucleus"/>
    <property type="evidence" value="ECO:0007669"/>
    <property type="project" value="TreeGrafter"/>
</dbReference>
<dbReference type="InterPro" id="IPR050869">
    <property type="entry name" value="H3K4_H4K5_MeTrfase"/>
</dbReference>
<gene>
    <name evidence="5" type="ORF">AK830_g3054</name>
</gene>
<dbReference type="PANTHER" id="PTHR12197:SF273">
    <property type="entry name" value="MYND-TYPE ZINC FINGER PROTEIN SAMB"/>
    <property type="match status" value="1"/>
</dbReference>
<dbReference type="AlphaFoldDB" id="A0A0N8H837"/>
<organism evidence="5 6">
    <name type="scientific">Neonectria ditissima</name>
    <dbReference type="NCBI Taxonomy" id="78410"/>
    <lineage>
        <taxon>Eukaryota</taxon>
        <taxon>Fungi</taxon>
        <taxon>Dikarya</taxon>
        <taxon>Ascomycota</taxon>
        <taxon>Pezizomycotina</taxon>
        <taxon>Sordariomycetes</taxon>
        <taxon>Hypocreomycetidae</taxon>
        <taxon>Hypocreales</taxon>
        <taxon>Nectriaceae</taxon>
        <taxon>Neonectria</taxon>
    </lineage>
</organism>
<evidence type="ECO:0000313" key="6">
    <source>
        <dbReference type="Proteomes" id="UP000050424"/>
    </source>
</evidence>
<dbReference type="InterPro" id="IPR002893">
    <property type="entry name" value="Znf_MYND"/>
</dbReference>
<proteinExistence type="predicted"/>
<name>A0A0N8H837_9HYPO</name>
<dbReference type="STRING" id="78410.A0A0N8H837"/>
<dbReference type="InterPro" id="IPR001214">
    <property type="entry name" value="SET_dom"/>
</dbReference>
<dbReference type="Proteomes" id="UP000050424">
    <property type="component" value="Unassembled WGS sequence"/>
</dbReference>
<evidence type="ECO:0000256" key="2">
    <source>
        <dbReference type="ARBA" id="ARBA00022771"/>
    </source>
</evidence>
<dbReference type="EMBL" id="LKCW01000032">
    <property type="protein sequence ID" value="KPM43484.1"/>
    <property type="molecule type" value="Genomic_DNA"/>
</dbReference>
<evidence type="ECO:0000256" key="3">
    <source>
        <dbReference type="ARBA" id="ARBA00022833"/>
    </source>
</evidence>
<feature type="domain" description="SET" evidence="4">
    <location>
        <begin position="224"/>
        <end position="516"/>
    </location>
</feature>
<protein>
    <recommendedName>
        <fullName evidence="4">SET domain-containing protein</fullName>
    </recommendedName>
</protein>
<evidence type="ECO:0000256" key="1">
    <source>
        <dbReference type="ARBA" id="ARBA00022723"/>
    </source>
</evidence>
<dbReference type="InterPro" id="IPR011990">
    <property type="entry name" value="TPR-like_helical_dom_sf"/>
</dbReference>
<keyword evidence="2" id="KW-0863">Zinc-finger</keyword>
<sequence length="558" mass="62785">MDQAARHEQLLDRRSQLTEGLISLPYDLILYLDRAVVHSDLGYPDLAASDAYRALLLVDEVLNEGFEYHEQALESLQMYSAVPLPDVLAHGSLTIDEPRSYLDDIEAVSDASIRLATLASVRAYQILSMGLLLCGSLKSAAKFCQRGIQLSPSNQELLNTKENIGTVARRRLRRDDADINTTDLPDDGLVRREIYPWNDHEPDRFSVEALTELNSRLRLIAPKCAIEVATLPVLLEGASNTDNYDIIPTCKQLGLFAQEDIEPGEAVLTEYTLLTANNRLKDALCDACSGDLPPLGSENEAVSCPECYDTVFCTQYCFDQAQERYHPTICEKDIDVIARDPDPFEADDTLYLLLLARILAISAHEEVHPLDVREVKYIWGDFVPTRSNEINVSPNAGPPPEWTLPFSFKYNIETPLHVLEKMDIDIYATLADYDLWTLNTLYAKFRGTASARKSLRDGRPDVAAVHPYWCLANHDCNPNVTWEWGGRMVLEARRERVVGSRPGGIKRGEEILNHYCDVSLPVQQRREWARGSLGGWCMCKRCRDEAAEEAKTNKTNHA</sequence>
<accession>A0A0N8H837</accession>
<reference evidence="5 6" key="1">
    <citation type="submission" date="2015-09" db="EMBL/GenBank/DDBJ databases">
        <title>Draft genome of a European isolate of the apple canker pathogen Neonectria ditissima.</title>
        <authorList>
            <person name="Gomez-Cortecero A."/>
            <person name="Harrison R.J."/>
            <person name="Armitage A.D."/>
        </authorList>
    </citation>
    <scope>NUCLEOTIDE SEQUENCE [LARGE SCALE GENOMIC DNA]</scope>
    <source>
        <strain evidence="5 6">R09/05</strain>
    </source>
</reference>
<dbReference type="Pfam" id="PF00856">
    <property type="entry name" value="SET"/>
    <property type="match status" value="1"/>
</dbReference>
<evidence type="ECO:0000313" key="5">
    <source>
        <dbReference type="EMBL" id="KPM43484.1"/>
    </source>
</evidence>
<dbReference type="GO" id="GO:0008270">
    <property type="term" value="F:zinc ion binding"/>
    <property type="evidence" value="ECO:0007669"/>
    <property type="project" value="UniProtKB-KW"/>
</dbReference>
<comment type="caution">
    <text evidence="5">The sequence shown here is derived from an EMBL/GenBank/DDBJ whole genome shotgun (WGS) entry which is preliminary data.</text>
</comment>
<dbReference type="PANTHER" id="PTHR12197">
    <property type="entry name" value="HISTONE-LYSINE N-METHYLTRANSFERASE SMYD"/>
    <property type="match status" value="1"/>
</dbReference>